<accession>A0A834KDW6</accession>
<evidence type="ECO:0008006" key="3">
    <source>
        <dbReference type="Google" id="ProtNLM"/>
    </source>
</evidence>
<dbReference type="PANTHER" id="PTHR20905:SF28">
    <property type="entry name" value="GH28833P-RELATED"/>
    <property type="match status" value="1"/>
</dbReference>
<dbReference type="GO" id="GO:0008080">
    <property type="term" value="F:N-acetyltransferase activity"/>
    <property type="evidence" value="ECO:0007669"/>
    <property type="project" value="TreeGrafter"/>
</dbReference>
<organism evidence="1 2">
    <name type="scientific">Vespula germanica</name>
    <name type="common">German yellow jacket</name>
    <name type="synonym">Paravespula germanica</name>
    <dbReference type="NCBI Taxonomy" id="30212"/>
    <lineage>
        <taxon>Eukaryota</taxon>
        <taxon>Metazoa</taxon>
        <taxon>Ecdysozoa</taxon>
        <taxon>Arthropoda</taxon>
        <taxon>Hexapoda</taxon>
        <taxon>Insecta</taxon>
        <taxon>Pterygota</taxon>
        <taxon>Neoptera</taxon>
        <taxon>Endopterygota</taxon>
        <taxon>Hymenoptera</taxon>
        <taxon>Apocrita</taxon>
        <taxon>Aculeata</taxon>
        <taxon>Vespoidea</taxon>
        <taxon>Vespidae</taxon>
        <taxon>Vespinae</taxon>
        <taxon>Vespula</taxon>
    </lineage>
</organism>
<sequence length="241" mass="27268">METQLIRQENGIDYVLLTNNRLEEALRIQASTMADENIAIGLNMFEESGAPEEMQLIFREVVKDGVSIIALDSDTNEMAGIPLKDGEEDAFESFVEKNIKHRSCIELINFLNNVESKVNIFEKYNVDAMMEMFYLGTDTKYRGRGIGKILTECTLKLGKMLQNGEIKKVSMVTDETIVLEAAIPKVVIAVYTSNYSIRIGEKLNGEFLVNVFYEDFIINGKKMSERIGSDHKRVALVAYKL</sequence>
<evidence type="ECO:0000313" key="1">
    <source>
        <dbReference type="EMBL" id="KAF7403946.1"/>
    </source>
</evidence>
<dbReference type="Proteomes" id="UP000617340">
    <property type="component" value="Unassembled WGS sequence"/>
</dbReference>
<proteinExistence type="predicted"/>
<keyword evidence="2" id="KW-1185">Reference proteome</keyword>
<protein>
    <recommendedName>
        <fullName evidence="3">N-acetyltransferase domain-containing protein</fullName>
    </recommendedName>
</protein>
<evidence type="ECO:0000313" key="2">
    <source>
        <dbReference type="Proteomes" id="UP000617340"/>
    </source>
</evidence>
<comment type="caution">
    <text evidence="1">The sequence shown here is derived from an EMBL/GenBank/DDBJ whole genome shotgun (WGS) entry which is preliminary data.</text>
</comment>
<reference evidence="1" key="1">
    <citation type="journal article" date="2020" name="G3 (Bethesda)">
        <title>High-Quality Assemblies for Three Invasive Social Wasps from the &lt;i&gt;Vespula&lt;/i&gt; Genus.</title>
        <authorList>
            <person name="Harrop T.W.R."/>
            <person name="Guhlin J."/>
            <person name="McLaughlin G.M."/>
            <person name="Permina E."/>
            <person name="Stockwell P."/>
            <person name="Gilligan J."/>
            <person name="Le Lec M.F."/>
            <person name="Gruber M.A.M."/>
            <person name="Quinn O."/>
            <person name="Lovegrove M."/>
            <person name="Duncan E.J."/>
            <person name="Remnant E.J."/>
            <person name="Van Eeckhoven J."/>
            <person name="Graham B."/>
            <person name="Knapp R.A."/>
            <person name="Langford K.W."/>
            <person name="Kronenberg Z."/>
            <person name="Press M.O."/>
            <person name="Eacker S.M."/>
            <person name="Wilson-Rankin E.E."/>
            <person name="Purcell J."/>
            <person name="Lester P.J."/>
            <person name="Dearden P.K."/>
        </authorList>
    </citation>
    <scope>NUCLEOTIDE SEQUENCE</scope>
    <source>
        <strain evidence="1">Linc-1</strain>
    </source>
</reference>
<dbReference type="PANTHER" id="PTHR20905">
    <property type="entry name" value="N-ACETYLTRANSFERASE-RELATED"/>
    <property type="match status" value="1"/>
</dbReference>
<dbReference type="AlphaFoldDB" id="A0A834KDW6"/>
<dbReference type="Gene3D" id="3.40.630.30">
    <property type="match status" value="1"/>
</dbReference>
<dbReference type="EMBL" id="JACSDZ010000005">
    <property type="protein sequence ID" value="KAF7403946.1"/>
    <property type="molecule type" value="Genomic_DNA"/>
</dbReference>
<name>A0A834KDW6_VESGE</name>
<gene>
    <name evidence="1" type="ORF">HZH68_006740</name>
</gene>